<proteinExistence type="predicted"/>
<evidence type="ECO:0000256" key="4">
    <source>
        <dbReference type="ARBA" id="ARBA00023128"/>
    </source>
</evidence>
<protein>
    <submittedName>
        <fullName evidence="6">Mitochondrial distribution and morphology protein 10</fullName>
    </submittedName>
</protein>
<evidence type="ECO:0000256" key="3">
    <source>
        <dbReference type="ARBA" id="ARBA00022787"/>
    </source>
</evidence>
<comment type="caution">
    <text evidence="6">The sequence shown here is derived from an EMBL/GenBank/DDBJ whole genome shotgun (WGS) entry which is preliminary data.</text>
</comment>
<dbReference type="Gene3D" id="2.40.160.10">
    <property type="entry name" value="Porin"/>
    <property type="match status" value="1"/>
</dbReference>
<dbReference type="GO" id="GO:0051654">
    <property type="term" value="P:establishment of mitochondrion localization"/>
    <property type="evidence" value="ECO:0007669"/>
    <property type="project" value="TreeGrafter"/>
</dbReference>
<evidence type="ECO:0000256" key="1">
    <source>
        <dbReference type="ARBA" id="ARBA00022452"/>
    </source>
</evidence>
<dbReference type="PANTHER" id="PTHR28035">
    <property type="entry name" value="MITOCHONDRIAL DISTRIBUTION AND MORPHOLOGY PROTEIN 10"/>
    <property type="match status" value="1"/>
</dbReference>
<evidence type="ECO:0000313" key="7">
    <source>
        <dbReference type="Proteomes" id="UP001150538"/>
    </source>
</evidence>
<keyword evidence="3" id="KW-1000">Mitochondrion outer membrane</keyword>
<keyword evidence="7" id="KW-1185">Reference proteome</keyword>
<sequence>MVVESIGWRLENQYSNIQKASQEILDFTPPKGLHITSEKSISDSFKSQYSYTILPSQAASVGYLSTSQPLAFYVKKQIPNDLDDQPFPTKYYGTPSNGSPAEAFMSLSNLLSGIRDSSWRTDFKMFDKSWRERRQKSTIGDYLMMAQMYPGNRSITGQYACRIRPNSLLYIKGLSIASDRQNLQLVTHFIQDRKGWCTEYSFSSHGAIFGIHGMYSFGDCERVDETVNTFIHGSKKCRADIYNRGLNGKVSIGGEAYVGLHNTSVGASFGIRYRHHIPLFAELSCVTNPLMGHVALSYVQDIRPDITTAVRYKLNYYSLRSDISVGTEWRSGDKSILKTSIGTDKGLQLLLDTRLRNIITTIGVGVDHRPKAYKGMDESAEKSLPPKLSFGLEFQFFV</sequence>
<dbReference type="Proteomes" id="UP001150538">
    <property type="component" value="Unassembled WGS sequence"/>
</dbReference>
<dbReference type="GO" id="GO:0032865">
    <property type="term" value="C:ERMES complex"/>
    <property type="evidence" value="ECO:0007669"/>
    <property type="project" value="InterPro"/>
</dbReference>
<evidence type="ECO:0000256" key="5">
    <source>
        <dbReference type="ARBA" id="ARBA00023136"/>
    </source>
</evidence>
<name>A0A9W8DUR0_9FUNG</name>
<keyword evidence="2" id="KW-0812">Transmembrane</keyword>
<dbReference type="OrthoDB" id="2103793at2759"/>
<dbReference type="AlphaFoldDB" id="A0A9W8DUR0"/>
<dbReference type="GO" id="GO:0001401">
    <property type="term" value="C:SAM complex"/>
    <property type="evidence" value="ECO:0007669"/>
    <property type="project" value="TreeGrafter"/>
</dbReference>
<organism evidence="6 7">
    <name type="scientific">Mycoemilia scoparia</name>
    <dbReference type="NCBI Taxonomy" id="417184"/>
    <lineage>
        <taxon>Eukaryota</taxon>
        <taxon>Fungi</taxon>
        <taxon>Fungi incertae sedis</taxon>
        <taxon>Zoopagomycota</taxon>
        <taxon>Kickxellomycotina</taxon>
        <taxon>Kickxellomycetes</taxon>
        <taxon>Kickxellales</taxon>
        <taxon>Kickxellaceae</taxon>
        <taxon>Mycoemilia</taxon>
    </lineage>
</organism>
<reference evidence="6" key="1">
    <citation type="submission" date="2022-07" db="EMBL/GenBank/DDBJ databases">
        <title>Phylogenomic reconstructions and comparative analyses of Kickxellomycotina fungi.</title>
        <authorList>
            <person name="Reynolds N.K."/>
            <person name="Stajich J.E."/>
            <person name="Barry K."/>
            <person name="Grigoriev I.V."/>
            <person name="Crous P."/>
            <person name="Smith M.E."/>
        </authorList>
    </citation>
    <scope>NUCLEOTIDE SEQUENCE</scope>
    <source>
        <strain evidence="6">NBRC 100468</strain>
    </source>
</reference>
<dbReference type="InterPro" id="IPR023614">
    <property type="entry name" value="Porin_dom_sf"/>
</dbReference>
<evidence type="ECO:0000313" key="6">
    <source>
        <dbReference type="EMBL" id="KAJ1919506.1"/>
    </source>
</evidence>
<dbReference type="GO" id="GO:1990456">
    <property type="term" value="P:mitochondrion-endoplasmic reticulum membrane tethering"/>
    <property type="evidence" value="ECO:0007669"/>
    <property type="project" value="TreeGrafter"/>
</dbReference>
<dbReference type="PANTHER" id="PTHR28035:SF1">
    <property type="entry name" value="MITOCHONDRIAL DISTRIBUTION AND MORPHOLOGY PROTEIN 10"/>
    <property type="match status" value="1"/>
</dbReference>
<dbReference type="InterPro" id="IPR027539">
    <property type="entry name" value="Mdm10"/>
</dbReference>
<dbReference type="GO" id="GO:0045040">
    <property type="term" value="P:protein insertion into mitochondrial outer membrane"/>
    <property type="evidence" value="ECO:0007669"/>
    <property type="project" value="TreeGrafter"/>
</dbReference>
<gene>
    <name evidence="6" type="primary">MDM10</name>
    <name evidence="6" type="ORF">H4219_001977</name>
</gene>
<accession>A0A9W8DUR0</accession>
<keyword evidence="5" id="KW-0472">Membrane</keyword>
<dbReference type="EMBL" id="JANBPU010000026">
    <property type="protein sequence ID" value="KAJ1919506.1"/>
    <property type="molecule type" value="Genomic_DNA"/>
</dbReference>
<dbReference type="GO" id="GO:0070096">
    <property type="term" value="P:mitochondrial outer membrane translocase complex assembly"/>
    <property type="evidence" value="ECO:0007669"/>
    <property type="project" value="TreeGrafter"/>
</dbReference>
<keyword evidence="1" id="KW-1134">Transmembrane beta strand</keyword>
<dbReference type="Pfam" id="PF12519">
    <property type="entry name" value="MDM10"/>
    <property type="match status" value="1"/>
</dbReference>
<dbReference type="GO" id="GO:0015914">
    <property type="term" value="P:phospholipid transport"/>
    <property type="evidence" value="ECO:0007669"/>
    <property type="project" value="TreeGrafter"/>
</dbReference>
<evidence type="ECO:0000256" key="2">
    <source>
        <dbReference type="ARBA" id="ARBA00022692"/>
    </source>
</evidence>
<keyword evidence="4" id="KW-0496">Mitochondrion</keyword>